<dbReference type="Gene3D" id="2.60.40.1180">
    <property type="entry name" value="Golgi alpha-mannosidase II"/>
    <property type="match status" value="1"/>
</dbReference>
<name>A0A422PP62_9TRYP</name>
<accession>A0A422PP62</accession>
<dbReference type="RefSeq" id="XP_029228874.1">
    <property type="nucleotide sequence ID" value="XM_029371043.1"/>
</dbReference>
<comment type="caution">
    <text evidence="2">The sequence shown here is derived from an EMBL/GenBank/DDBJ whole genome shotgun (WGS) entry which is preliminary data.</text>
</comment>
<dbReference type="SUPFAM" id="SSF101601">
    <property type="entry name" value="Smp-1-like"/>
    <property type="match status" value="1"/>
</dbReference>
<proteinExistence type="predicted"/>
<evidence type="ECO:0000259" key="1">
    <source>
        <dbReference type="Pfam" id="PF09149"/>
    </source>
</evidence>
<dbReference type="AlphaFoldDB" id="A0A422PP62"/>
<dbReference type="Pfam" id="PF09149">
    <property type="entry name" value="DUF1935"/>
    <property type="match status" value="1"/>
</dbReference>
<dbReference type="OrthoDB" id="274785at2759"/>
<evidence type="ECO:0000313" key="3">
    <source>
        <dbReference type="Proteomes" id="UP000284403"/>
    </source>
</evidence>
<dbReference type="Proteomes" id="UP000284403">
    <property type="component" value="Unassembled WGS sequence"/>
</dbReference>
<dbReference type="PANTHER" id="PTHR47047">
    <property type="entry name" value="PUTATIVE-RELATED-RELATED"/>
    <property type="match status" value="1"/>
</dbReference>
<feature type="domain" description="DUF1935" evidence="1">
    <location>
        <begin position="16"/>
        <end position="118"/>
    </location>
</feature>
<dbReference type="InterPro" id="IPR013780">
    <property type="entry name" value="Glyco_hydro_b"/>
</dbReference>
<sequence>MGCGYSVYSTSGDIIFKHRGPKKGARKVIKMFEKENGLLFRLEMNGGQWAFYNDTKEYEFYVQYVFEDGSEVEPLGDATLTEMEDGTTIVETTVYPLETQMFLSGDITGGHGRIEARPLSERYRREKLKIKIARGS</sequence>
<protein>
    <submittedName>
        <fullName evidence="2">Small myristoylated protein-1</fullName>
    </submittedName>
</protein>
<dbReference type="EMBL" id="MKKU01000203">
    <property type="protein sequence ID" value="RNF19508.1"/>
    <property type="molecule type" value="Genomic_DNA"/>
</dbReference>
<organism evidence="2 3">
    <name type="scientific">Trypanosoma conorhini</name>
    <dbReference type="NCBI Taxonomy" id="83891"/>
    <lineage>
        <taxon>Eukaryota</taxon>
        <taxon>Discoba</taxon>
        <taxon>Euglenozoa</taxon>
        <taxon>Kinetoplastea</taxon>
        <taxon>Metakinetoplastina</taxon>
        <taxon>Trypanosomatida</taxon>
        <taxon>Trypanosomatidae</taxon>
        <taxon>Trypanosoma</taxon>
    </lineage>
</organism>
<dbReference type="GeneID" id="40317742"/>
<evidence type="ECO:0000313" key="2">
    <source>
        <dbReference type="EMBL" id="RNF19508.1"/>
    </source>
</evidence>
<dbReference type="InterPro" id="IPR015232">
    <property type="entry name" value="DUF1935"/>
</dbReference>
<dbReference type="PANTHER" id="PTHR47047:SF4">
    <property type="entry name" value="CYSTEINE PEPTIDASE, PUTATIVE CYSTEINE PEPTIDASE, CLAN CA, FAMILY C2, PUTATIVE-RELATED"/>
    <property type="match status" value="1"/>
</dbReference>
<keyword evidence="3" id="KW-1185">Reference proteome</keyword>
<reference evidence="2 3" key="1">
    <citation type="journal article" date="2018" name="BMC Genomics">
        <title>Genomic comparison of Trypanosoma conorhini and Trypanosoma rangeli to Trypanosoma cruzi strains of high and low virulence.</title>
        <authorList>
            <person name="Bradwell K.R."/>
            <person name="Koparde V.N."/>
            <person name="Matveyev A.V."/>
            <person name="Serrano M.G."/>
            <person name="Alves J.M."/>
            <person name="Parikh H."/>
            <person name="Huang B."/>
            <person name="Lee V."/>
            <person name="Espinosa-Alvarez O."/>
            <person name="Ortiz P.A."/>
            <person name="Costa-Martins A.G."/>
            <person name="Teixeira M.M."/>
            <person name="Buck G.A."/>
        </authorList>
    </citation>
    <scope>NUCLEOTIDE SEQUENCE [LARGE SCALE GENOMIC DNA]</scope>
    <source>
        <strain evidence="2 3">025E</strain>
    </source>
</reference>
<gene>
    <name evidence="2" type="ORF">Tco025E_04131</name>
</gene>
<dbReference type="InterPro" id="IPR036310">
    <property type="entry name" value="Smp-1-like_sf"/>
</dbReference>